<reference evidence="1 2" key="1">
    <citation type="submission" date="2019-08" db="EMBL/GenBank/DDBJ databases">
        <title>Microbe sample from Colwellia echini.</title>
        <authorList>
            <person name="Christiansen L."/>
            <person name="Pathiraja D."/>
            <person name="Schultz-Johansen M."/>
            <person name="Choi I.-G."/>
            <person name="Stougaard P."/>
        </authorList>
    </citation>
    <scope>NUCLEOTIDE SEQUENCE [LARGE SCALE GENOMIC DNA]</scope>
    <source>
        <strain evidence="1 2">A3</strain>
    </source>
</reference>
<dbReference type="EMBL" id="PJAI02000004">
    <property type="protein sequence ID" value="TYK66484.1"/>
    <property type="molecule type" value="Genomic_DNA"/>
</dbReference>
<dbReference type="RefSeq" id="WP_101345250.1">
    <property type="nucleotide sequence ID" value="NZ_PJAI02000004.1"/>
</dbReference>
<evidence type="ECO:0000313" key="1">
    <source>
        <dbReference type="EMBL" id="TYK66484.1"/>
    </source>
</evidence>
<name>A0ABY3MZ55_9GAMM</name>
<accession>A0ABY3MZ55</accession>
<dbReference type="Proteomes" id="UP000815846">
    <property type="component" value="Unassembled WGS sequence"/>
</dbReference>
<organism evidence="1 2">
    <name type="scientific">Colwellia echini</name>
    <dbReference type="NCBI Taxonomy" id="1982103"/>
    <lineage>
        <taxon>Bacteria</taxon>
        <taxon>Pseudomonadati</taxon>
        <taxon>Pseudomonadota</taxon>
        <taxon>Gammaproteobacteria</taxon>
        <taxon>Alteromonadales</taxon>
        <taxon>Colwelliaceae</taxon>
        <taxon>Colwellia</taxon>
    </lineage>
</organism>
<protein>
    <submittedName>
        <fullName evidence="1">Uncharacterized protein</fullName>
    </submittedName>
</protein>
<sequence length="60" mass="7177">MPNNKPPDILKKTWLDIYYSQQKPENNQAQCVVESRVLANFQSVYEAEMYLYQEEQKVVH</sequence>
<comment type="caution">
    <text evidence="1">The sequence shown here is derived from an EMBL/GenBank/DDBJ whole genome shotgun (WGS) entry which is preliminary data.</text>
</comment>
<evidence type="ECO:0000313" key="2">
    <source>
        <dbReference type="Proteomes" id="UP000815846"/>
    </source>
</evidence>
<proteinExistence type="predicted"/>
<gene>
    <name evidence="1" type="ORF">CWS31_005945</name>
</gene>
<keyword evidence="2" id="KW-1185">Reference proteome</keyword>